<dbReference type="InterPro" id="IPR041916">
    <property type="entry name" value="Anti_sigma_zinc_sf"/>
</dbReference>
<organism evidence="5 6">
    <name type="scientific">Enterococcus lemanii</name>
    <dbReference type="NCBI Taxonomy" id="1159752"/>
    <lineage>
        <taxon>Bacteria</taxon>
        <taxon>Bacillati</taxon>
        <taxon>Bacillota</taxon>
        <taxon>Bacilli</taxon>
        <taxon>Lactobacillales</taxon>
        <taxon>Enterococcaceae</taxon>
        <taxon>Enterococcus</taxon>
    </lineage>
</organism>
<protein>
    <recommendedName>
        <fullName evidence="2">Anti-sigma-W factor RsiW</fullName>
    </recommendedName>
</protein>
<evidence type="ECO:0000256" key="2">
    <source>
        <dbReference type="ARBA" id="ARBA00024438"/>
    </source>
</evidence>
<feature type="domain" description="Putative zinc-finger" evidence="4">
    <location>
        <begin position="6"/>
        <end position="40"/>
    </location>
</feature>
<dbReference type="Gene3D" id="1.10.10.1320">
    <property type="entry name" value="Anti-sigma factor, zinc-finger domain"/>
    <property type="match status" value="1"/>
</dbReference>
<reference evidence="6" key="1">
    <citation type="journal article" date="2019" name="Int. J. Syst. Evol. Microbiol.">
        <title>The Global Catalogue of Microorganisms (GCM) 10K type strain sequencing project: providing services to taxonomists for standard genome sequencing and annotation.</title>
        <authorList>
            <consortium name="The Broad Institute Genomics Platform"/>
            <consortium name="The Broad Institute Genome Sequencing Center for Infectious Disease"/>
            <person name="Wu L."/>
            <person name="Ma J."/>
        </authorList>
    </citation>
    <scope>NUCLEOTIDE SEQUENCE [LARGE SCALE GENOMIC DNA]</scope>
    <source>
        <strain evidence="6">CGMCC 1.19032</strain>
    </source>
</reference>
<comment type="similarity">
    <text evidence="1">Belongs to the zinc-associated anti-sigma factor (ZAS) superfamily. Anti-sigma-W factor family.</text>
</comment>
<dbReference type="RefSeq" id="WP_204654971.1">
    <property type="nucleotide sequence ID" value="NZ_JAFBFD010000047.1"/>
</dbReference>
<dbReference type="Pfam" id="PF13490">
    <property type="entry name" value="zf-HC2"/>
    <property type="match status" value="1"/>
</dbReference>
<comment type="caution">
    <text evidence="5">The sequence shown here is derived from an EMBL/GenBank/DDBJ whole genome shotgun (WGS) entry which is preliminary data.</text>
</comment>
<dbReference type="InterPro" id="IPR027383">
    <property type="entry name" value="Znf_put"/>
</dbReference>
<evidence type="ECO:0000259" key="4">
    <source>
        <dbReference type="Pfam" id="PF13490"/>
    </source>
</evidence>
<evidence type="ECO:0000256" key="1">
    <source>
        <dbReference type="ARBA" id="ARBA00024353"/>
    </source>
</evidence>
<keyword evidence="3" id="KW-1133">Transmembrane helix</keyword>
<keyword evidence="6" id="KW-1185">Reference proteome</keyword>
<name>A0ABV9MV02_9ENTE</name>
<dbReference type="EMBL" id="JBHSGS010000047">
    <property type="protein sequence ID" value="MFC4719827.1"/>
    <property type="molecule type" value="Genomic_DNA"/>
</dbReference>
<evidence type="ECO:0000256" key="3">
    <source>
        <dbReference type="SAM" id="Phobius"/>
    </source>
</evidence>
<feature type="transmembrane region" description="Helical" evidence="3">
    <location>
        <begin position="74"/>
        <end position="97"/>
    </location>
</feature>
<sequence length="219" mass="25508">MKEISCNVIQDLLPLYVDDVVSKETEALVEEHLTHCPKCQKEVAQMKRNLSFPIEKKAPLMQGLSKKWRSKNRMIAGISVLLTSLILFGTFYFIFYFDRLIPYSDSLIKIEKQENGYLSAHYYGDNYFSISATEPMSVIVDGQEKKAVFLHYTKTFATAHAKQFFQNEGSRDEKDFIFSLDDEQEIDVVYYADFDAIKIFNQGNKWEPVLEHAELIWEK</sequence>
<evidence type="ECO:0000313" key="5">
    <source>
        <dbReference type="EMBL" id="MFC4719827.1"/>
    </source>
</evidence>
<accession>A0ABV9MV02</accession>
<proteinExistence type="inferred from homology"/>
<gene>
    <name evidence="5" type="ORF">ACFO5I_08820</name>
</gene>
<keyword evidence="3" id="KW-0812">Transmembrane</keyword>
<keyword evidence="3" id="KW-0472">Membrane</keyword>
<evidence type="ECO:0000313" key="6">
    <source>
        <dbReference type="Proteomes" id="UP001595969"/>
    </source>
</evidence>
<dbReference type="Proteomes" id="UP001595969">
    <property type="component" value="Unassembled WGS sequence"/>
</dbReference>